<dbReference type="PROSITE" id="PS50109">
    <property type="entry name" value="HIS_KIN"/>
    <property type="match status" value="1"/>
</dbReference>
<dbReference type="InterPro" id="IPR003594">
    <property type="entry name" value="HATPase_dom"/>
</dbReference>
<sequence length="669" mass="73809">MIYQWSFILTAFGFFGLAVLLLAKGWSNGQTRLFALAAIIHALWAVSQIILGYPLVGWLALVLHTAHFVCWALFLASLLPSSAKGLPHVIRIATPVLILAKIGALFLLGLPPHLANLVGQSIYIIDLLAIVITLAAVVGVFQAASEYERWALKFICIPLGIVFTYELFVHAQIFAVSGPRSEYFTLRGLLNLVAVPLLLIAASRHKFWRDPFFVSRQTALYSLTLIGIGFYLMLVALSALIIPKISAQASLPLQTALLFIALMLLLFLLSSGSARAKIKLFVARNFYARKYDYAHEWRRLMGTLSGENDPTSPLESRIIRACAEILEIPGGALWVIEYDRPRLQATWNYKSRHAISDAYDPSHFLDEDGAPLCLYGSRLKASPFARDDGAWVVVPLPHNQSIIGFLTLSKPRTKNRIDWEDEELVLLVARQCASFLAEAKAVASLEQTRQFARFNRQYAFVAHDIKNIISQLSVMLKNFDRHANNPDFQRDMHETIANSVGRLQKLILRLSQLEEGGGSAEEPENIAVHGLLRETVAQYGKNHPATLCIHVSPRAEDIQVRVPKERFSASIGHLLSNALEASGEAGNVTLSLDLVGPNAIIDISDDGPGMTLDFIRDKLFAPFQSTKTSGFGVGAFQCREFAREQGGDLEVVSSPGSGTTMRLVLPALS</sequence>
<feature type="transmembrane region" description="Helical" evidence="7">
    <location>
        <begin position="6"/>
        <end position="26"/>
    </location>
</feature>
<keyword evidence="3" id="KW-0597">Phosphoprotein</keyword>
<feature type="transmembrane region" description="Helical" evidence="7">
    <location>
        <begin position="57"/>
        <end position="80"/>
    </location>
</feature>
<dbReference type="PRINTS" id="PR00344">
    <property type="entry name" value="BCTRLSENSOR"/>
</dbReference>
<accession>A0A5A7MY40</accession>
<keyword evidence="6" id="KW-0902">Two-component regulatory system</keyword>
<dbReference type="SUPFAM" id="SSF55874">
    <property type="entry name" value="ATPase domain of HSP90 chaperone/DNA topoisomerase II/histidine kinase"/>
    <property type="match status" value="1"/>
</dbReference>
<feature type="transmembrane region" description="Helical" evidence="7">
    <location>
        <begin position="223"/>
        <end position="245"/>
    </location>
</feature>
<feature type="domain" description="Histidine kinase" evidence="8">
    <location>
        <begin position="460"/>
        <end position="669"/>
    </location>
</feature>
<protein>
    <recommendedName>
        <fullName evidence="2">histidine kinase</fullName>
        <ecNumber evidence="2">2.7.13.3</ecNumber>
    </recommendedName>
</protein>
<dbReference type="SMART" id="SM00387">
    <property type="entry name" value="HATPase_c"/>
    <property type="match status" value="1"/>
</dbReference>
<dbReference type="InterPro" id="IPR029016">
    <property type="entry name" value="GAF-like_dom_sf"/>
</dbReference>
<dbReference type="EC" id="2.7.13.3" evidence="2"/>
<organism evidence="9 10">
    <name type="scientific">Iodidimonas gelatinilytica</name>
    <dbReference type="NCBI Taxonomy" id="1236966"/>
    <lineage>
        <taxon>Bacteria</taxon>
        <taxon>Pseudomonadati</taxon>
        <taxon>Pseudomonadota</taxon>
        <taxon>Alphaproteobacteria</taxon>
        <taxon>Iodidimonadales</taxon>
        <taxon>Iodidimonadaceae</taxon>
        <taxon>Iodidimonas</taxon>
    </lineage>
</organism>
<dbReference type="Gene3D" id="3.30.565.10">
    <property type="entry name" value="Histidine kinase-like ATPase, C-terminal domain"/>
    <property type="match status" value="1"/>
</dbReference>
<comment type="caution">
    <text evidence="9">The sequence shown here is derived from an EMBL/GenBank/DDBJ whole genome shotgun (WGS) entry which is preliminary data.</text>
</comment>
<name>A0A5A7MY40_9PROT</name>
<keyword evidence="7" id="KW-0812">Transmembrane</keyword>
<feature type="transmembrane region" description="Helical" evidence="7">
    <location>
        <begin position="122"/>
        <end position="143"/>
    </location>
</feature>
<feature type="transmembrane region" description="Helical" evidence="7">
    <location>
        <begin position="251"/>
        <end position="269"/>
    </location>
</feature>
<reference evidence="9 10" key="1">
    <citation type="submission" date="2019-09" db="EMBL/GenBank/DDBJ databases">
        <title>NBRP : Genome information of microbial organism related human and environment.</title>
        <authorList>
            <person name="Hattori M."/>
            <person name="Oshima K."/>
            <person name="Inaba H."/>
            <person name="Suda W."/>
            <person name="Sakamoto M."/>
            <person name="Iino T."/>
            <person name="Kitahara M."/>
            <person name="Oshida Y."/>
            <person name="Iida T."/>
            <person name="Kudo T."/>
            <person name="Itoh T."/>
            <person name="Ohkuma M."/>
        </authorList>
    </citation>
    <scope>NUCLEOTIDE SEQUENCE [LARGE SCALE GENOMIC DNA]</scope>
    <source>
        <strain evidence="9 10">Mie-1</strain>
    </source>
</reference>
<dbReference type="Pfam" id="PF02518">
    <property type="entry name" value="HATPase_c"/>
    <property type="match status" value="1"/>
</dbReference>
<dbReference type="CDD" id="cd00075">
    <property type="entry name" value="HATPase"/>
    <property type="match status" value="1"/>
</dbReference>
<evidence type="ECO:0000256" key="7">
    <source>
        <dbReference type="SAM" id="Phobius"/>
    </source>
</evidence>
<keyword evidence="7" id="KW-1133">Transmembrane helix</keyword>
<evidence type="ECO:0000256" key="2">
    <source>
        <dbReference type="ARBA" id="ARBA00012438"/>
    </source>
</evidence>
<dbReference type="InterPro" id="IPR003661">
    <property type="entry name" value="HisK_dim/P_dom"/>
</dbReference>
<evidence type="ECO:0000256" key="3">
    <source>
        <dbReference type="ARBA" id="ARBA00022553"/>
    </source>
</evidence>
<evidence type="ECO:0000313" key="9">
    <source>
        <dbReference type="EMBL" id="GER00244.1"/>
    </source>
</evidence>
<dbReference type="PANTHER" id="PTHR43711:SF28">
    <property type="entry name" value="SENSOR HISTIDINE KINASE YXDK"/>
    <property type="match status" value="1"/>
</dbReference>
<gene>
    <name evidence="9" type="ORF">JCM17845_08670</name>
</gene>
<dbReference type="PANTHER" id="PTHR43711">
    <property type="entry name" value="TWO-COMPONENT HISTIDINE KINASE"/>
    <property type="match status" value="1"/>
</dbReference>
<dbReference type="AlphaFoldDB" id="A0A5A7MY40"/>
<feature type="transmembrane region" description="Helical" evidence="7">
    <location>
        <begin position="150"/>
        <end position="171"/>
    </location>
</feature>
<feature type="transmembrane region" description="Helical" evidence="7">
    <location>
        <begin position="92"/>
        <end position="110"/>
    </location>
</feature>
<dbReference type="Gene3D" id="3.30.450.40">
    <property type="match status" value="1"/>
</dbReference>
<comment type="catalytic activity">
    <reaction evidence="1">
        <text>ATP + protein L-histidine = ADP + protein N-phospho-L-histidine.</text>
        <dbReference type="EC" id="2.7.13.3"/>
    </reaction>
</comment>
<dbReference type="SUPFAM" id="SSF55781">
    <property type="entry name" value="GAF domain-like"/>
    <property type="match status" value="1"/>
</dbReference>
<dbReference type="InterPro" id="IPR014265">
    <property type="entry name" value="XrtA/PrsK"/>
</dbReference>
<dbReference type="InterPro" id="IPR036890">
    <property type="entry name" value="HATPase_C_sf"/>
</dbReference>
<keyword evidence="5 9" id="KW-0418">Kinase</keyword>
<proteinExistence type="predicted"/>
<dbReference type="InterPro" id="IPR005467">
    <property type="entry name" value="His_kinase_dom"/>
</dbReference>
<evidence type="ECO:0000256" key="5">
    <source>
        <dbReference type="ARBA" id="ARBA00022777"/>
    </source>
</evidence>
<dbReference type="InterPro" id="IPR036097">
    <property type="entry name" value="HisK_dim/P_sf"/>
</dbReference>
<feature type="transmembrane region" description="Helical" evidence="7">
    <location>
        <begin position="183"/>
        <end position="202"/>
    </location>
</feature>
<evidence type="ECO:0000313" key="10">
    <source>
        <dbReference type="Proteomes" id="UP000325187"/>
    </source>
</evidence>
<evidence type="ECO:0000256" key="4">
    <source>
        <dbReference type="ARBA" id="ARBA00022679"/>
    </source>
</evidence>
<dbReference type="SUPFAM" id="SSF47384">
    <property type="entry name" value="Homodimeric domain of signal transducing histidine kinase"/>
    <property type="match status" value="1"/>
</dbReference>
<keyword evidence="4" id="KW-0808">Transferase</keyword>
<dbReference type="Proteomes" id="UP000325187">
    <property type="component" value="Unassembled WGS sequence"/>
</dbReference>
<dbReference type="InterPro" id="IPR050736">
    <property type="entry name" value="Sensor_HK_Regulatory"/>
</dbReference>
<dbReference type="GO" id="GO:0000155">
    <property type="term" value="F:phosphorelay sensor kinase activity"/>
    <property type="evidence" value="ECO:0007669"/>
    <property type="project" value="InterPro"/>
</dbReference>
<dbReference type="EMBL" id="BKCM01000003">
    <property type="protein sequence ID" value="GER00244.1"/>
    <property type="molecule type" value="Genomic_DNA"/>
</dbReference>
<dbReference type="CDD" id="cd00082">
    <property type="entry name" value="HisKA"/>
    <property type="match status" value="1"/>
</dbReference>
<evidence type="ECO:0000256" key="1">
    <source>
        <dbReference type="ARBA" id="ARBA00000085"/>
    </source>
</evidence>
<keyword evidence="7" id="KW-0472">Membrane</keyword>
<feature type="transmembrane region" description="Helical" evidence="7">
    <location>
        <begin position="33"/>
        <end position="51"/>
    </location>
</feature>
<evidence type="ECO:0000256" key="6">
    <source>
        <dbReference type="ARBA" id="ARBA00023012"/>
    </source>
</evidence>
<dbReference type="InterPro" id="IPR004358">
    <property type="entry name" value="Sig_transdc_His_kin-like_C"/>
</dbReference>
<evidence type="ECO:0000259" key="8">
    <source>
        <dbReference type="PROSITE" id="PS50109"/>
    </source>
</evidence>
<keyword evidence="10" id="KW-1185">Reference proteome</keyword>
<dbReference type="NCBIfam" id="TIGR02916">
    <property type="entry name" value="PEP_his_kin"/>
    <property type="match status" value="1"/>
</dbReference>